<dbReference type="RefSeq" id="WP_167845488.1">
    <property type="nucleotide sequence ID" value="NZ_CP047225.1"/>
</dbReference>
<sequence length="93" mass="10308">MKNRKKIKKIVLAVSATSGSLPLVFLPISQTNTTGSSQEIDSKYMSYTQYNKVQDDGIYTNYTNAQGMFYNGWSAFSSHKPIYIGATPPAFPT</sequence>
<name>A0A6H0V475_9BACT</name>
<reference evidence="2 3" key="1">
    <citation type="submission" date="2019-12" db="EMBL/GenBank/DDBJ databases">
        <title>Sequencing and analysis of the whole genome of Mycoplasma gallinaceum strain Peacock20181011.</title>
        <authorList>
            <person name="Liu X."/>
            <person name="Qin Z."/>
            <person name="Xu H."/>
        </authorList>
    </citation>
    <scope>NUCLEOTIDE SEQUENCE [LARGE SCALE GENOMIC DNA]</scope>
    <source>
        <strain evidence="2 3">Peacock20181011</strain>
    </source>
</reference>
<evidence type="ECO:0000313" key="3">
    <source>
        <dbReference type="Proteomes" id="UP000503310"/>
    </source>
</evidence>
<accession>A0A6H0V475</accession>
<dbReference type="Proteomes" id="UP000503310">
    <property type="component" value="Chromosome"/>
</dbReference>
<evidence type="ECO:0000256" key="1">
    <source>
        <dbReference type="SAM" id="SignalP"/>
    </source>
</evidence>
<dbReference type="EMBL" id="CP047225">
    <property type="protein sequence ID" value="QIW62534.1"/>
    <property type="molecule type" value="Genomic_DNA"/>
</dbReference>
<feature type="signal peptide" evidence="1">
    <location>
        <begin position="1"/>
        <end position="20"/>
    </location>
</feature>
<dbReference type="AlphaFoldDB" id="A0A6H0V475"/>
<feature type="chain" id="PRO_5026102626" evidence="1">
    <location>
        <begin position="21"/>
        <end position="93"/>
    </location>
</feature>
<gene>
    <name evidence="2" type="ORF">GOQ20_03895</name>
</gene>
<keyword evidence="1" id="KW-0732">Signal</keyword>
<proteinExistence type="predicted"/>
<evidence type="ECO:0000313" key="2">
    <source>
        <dbReference type="EMBL" id="QIW62534.1"/>
    </source>
</evidence>
<organism evidence="2 3">
    <name type="scientific">Mycoplasmopsis gallinacea</name>
    <dbReference type="NCBI Taxonomy" id="29556"/>
    <lineage>
        <taxon>Bacteria</taxon>
        <taxon>Bacillati</taxon>
        <taxon>Mycoplasmatota</taxon>
        <taxon>Mycoplasmoidales</taxon>
        <taxon>Metamycoplasmataceae</taxon>
        <taxon>Mycoplasmopsis</taxon>
    </lineage>
</organism>
<protein>
    <submittedName>
        <fullName evidence="2">Uncharacterized protein</fullName>
    </submittedName>
</protein>